<dbReference type="Proteomes" id="UP000326924">
    <property type="component" value="Unassembled WGS sequence"/>
</dbReference>
<dbReference type="AlphaFoldDB" id="A0A5J5F7H6"/>
<protein>
    <submittedName>
        <fullName evidence="1">Uncharacterized protein</fullName>
    </submittedName>
</protein>
<evidence type="ECO:0000313" key="2">
    <source>
        <dbReference type="Proteomes" id="UP000326924"/>
    </source>
</evidence>
<dbReference type="EMBL" id="VXIS01000021">
    <property type="protein sequence ID" value="KAA8912621.1"/>
    <property type="molecule type" value="Genomic_DNA"/>
</dbReference>
<organism evidence="1 2">
    <name type="scientific">Sphaerosporella brunnea</name>
    <dbReference type="NCBI Taxonomy" id="1250544"/>
    <lineage>
        <taxon>Eukaryota</taxon>
        <taxon>Fungi</taxon>
        <taxon>Dikarya</taxon>
        <taxon>Ascomycota</taxon>
        <taxon>Pezizomycotina</taxon>
        <taxon>Pezizomycetes</taxon>
        <taxon>Pezizales</taxon>
        <taxon>Pyronemataceae</taxon>
        <taxon>Sphaerosporella</taxon>
    </lineage>
</organism>
<name>A0A5J5F7H6_9PEZI</name>
<accession>A0A5J5F7H6</accession>
<reference evidence="1 2" key="1">
    <citation type="submission" date="2019-09" db="EMBL/GenBank/DDBJ databases">
        <title>Draft genome of the ectomycorrhizal ascomycete Sphaerosporella brunnea.</title>
        <authorList>
            <consortium name="DOE Joint Genome Institute"/>
            <person name="Benucci G.M."/>
            <person name="Marozzi G."/>
            <person name="Antonielli L."/>
            <person name="Sanchez S."/>
            <person name="Marco P."/>
            <person name="Wang X."/>
            <person name="Falini L.B."/>
            <person name="Barry K."/>
            <person name="Haridas S."/>
            <person name="Lipzen A."/>
            <person name="Labutti K."/>
            <person name="Grigoriev I.V."/>
            <person name="Murat C."/>
            <person name="Martin F."/>
            <person name="Albertini E."/>
            <person name="Donnini D."/>
            <person name="Bonito G."/>
        </authorList>
    </citation>
    <scope>NUCLEOTIDE SEQUENCE [LARGE SCALE GENOMIC DNA]</scope>
    <source>
        <strain evidence="1 2">Sb_GMNB300</strain>
    </source>
</reference>
<proteinExistence type="predicted"/>
<gene>
    <name evidence="1" type="ORF">FN846DRAFT_903363</name>
</gene>
<dbReference type="InParanoid" id="A0A5J5F7H6"/>
<sequence length="124" mass="14167">MRVSSAQSGFERQMPISNEELGSTFVRPTWGDRFRALLRLLFPTEWVREFGRGGVVEAAVRIILRRAKAKSAIEQAEPKRGLEEKKLQLLHQRQELVDQQHDHLRQPSGFHSLGAVALLRRPCG</sequence>
<keyword evidence="2" id="KW-1185">Reference proteome</keyword>
<evidence type="ECO:0000313" key="1">
    <source>
        <dbReference type="EMBL" id="KAA8912621.1"/>
    </source>
</evidence>
<comment type="caution">
    <text evidence="1">The sequence shown here is derived from an EMBL/GenBank/DDBJ whole genome shotgun (WGS) entry which is preliminary data.</text>
</comment>